<organism evidence="2 3">
    <name type="scientific">Lactuca saligna</name>
    <name type="common">Willowleaf lettuce</name>
    <dbReference type="NCBI Taxonomy" id="75948"/>
    <lineage>
        <taxon>Eukaryota</taxon>
        <taxon>Viridiplantae</taxon>
        <taxon>Streptophyta</taxon>
        <taxon>Embryophyta</taxon>
        <taxon>Tracheophyta</taxon>
        <taxon>Spermatophyta</taxon>
        <taxon>Magnoliopsida</taxon>
        <taxon>eudicotyledons</taxon>
        <taxon>Gunneridae</taxon>
        <taxon>Pentapetalae</taxon>
        <taxon>asterids</taxon>
        <taxon>campanulids</taxon>
        <taxon>Asterales</taxon>
        <taxon>Asteraceae</taxon>
        <taxon>Cichorioideae</taxon>
        <taxon>Cichorieae</taxon>
        <taxon>Lactucinae</taxon>
        <taxon>Lactuca</taxon>
    </lineage>
</organism>
<accession>A0AA35ZQW9</accession>
<dbReference type="InterPro" id="IPR011043">
    <property type="entry name" value="Gal_Oxase/kelch_b-propeller"/>
</dbReference>
<name>A0AA35ZQW9_LACSI</name>
<dbReference type="PANTHER" id="PTHR31672">
    <property type="entry name" value="BNACNNG10540D PROTEIN"/>
    <property type="match status" value="1"/>
</dbReference>
<protein>
    <recommendedName>
        <fullName evidence="1">F-box associated beta-propeller type 3 domain-containing protein</fullName>
    </recommendedName>
</protein>
<dbReference type="SUPFAM" id="SSF50965">
    <property type="entry name" value="Galactose oxidase, central domain"/>
    <property type="match status" value="1"/>
</dbReference>
<dbReference type="InterPro" id="IPR017451">
    <property type="entry name" value="F-box-assoc_interact_dom"/>
</dbReference>
<dbReference type="InterPro" id="IPR013187">
    <property type="entry name" value="F-box-assoc_dom_typ3"/>
</dbReference>
<evidence type="ECO:0000313" key="2">
    <source>
        <dbReference type="EMBL" id="CAI9296252.1"/>
    </source>
</evidence>
<dbReference type="AlphaFoldDB" id="A0AA35ZQW9"/>
<reference evidence="2" key="1">
    <citation type="submission" date="2023-04" db="EMBL/GenBank/DDBJ databases">
        <authorList>
            <person name="Vijverberg K."/>
            <person name="Xiong W."/>
            <person name="Schranz E."/>
        </authorList>
    </citation>
    <scope>NUCLEOTIDE SEQUENCE</scope>
</reference>
<dbReference type="Proteomes" id="UP001177003">
    <property type="component" value="Chromosome 8"/>
</dbReference>
<dbReference type="EMBL" id="OX465084">
    <property type="protein sequence ID" value="CAI9296252.1"/>
    <property type="molecule type" value="Genomic_DNA"/>
</dbReference>
<evidence type="ECO:0000313" key="3">
    <source>
        <dbReference type="Proteomes" id="UP001177003"/>
    </source>
</evidence>
<sequence length="486" mass="54948">MAVMTRSSLSVWVLDDESKETYNSCSFGSCGLSSGGGSGQWWRLGLRLEEERRKTSTLLSLSKGCLLPTPSALSLTPRVCCPPPATGLTVFRHWPPLCTGDLTECFCHRLSLSLVLNPLIYTFKTTAIWTTYQTMFYQTYSSDYNPFIARPVHSLDIKPTNFIKFPVNFQSKNSFKYRNVIGSVNGLICFSYNLYDGGYVVHIWNPSLSAALTLPPCLISSCNSSKIHFRFGYDPKTDDYKVVKITCLCNPRRIEPQVEVYSMRKGSWELISQTFPSHITMIMDHDDVCVDGHNGHLHWFGSTGLEWKPETILAFDLGAETFSEIPPPPDSLLHHHGHCFSVLGVLGGKFCLMSSVRDGKCEVWGMNEYGVAESWVKHHEFSQFSGDTRLYGFTSQNEFIFYGGGCFCLYDPVAARSKIFKIKGDGQFITKIVEYVDSLVWVAPAKHELSKWHVLISFLNSHWLLKELQKATKGISQFLFRRRISS</sequence>
<dbReference type="PANTHER" id="PTHR31672:SF13">
    <property type="entry name" value="F-BOX PROTEIN CPR30-LIKE"/>
    <property type="match status" value="1"/>
</dbReference>
<gene>
    <name evidence="2" type="ORF">LSALG_LOCUS35137</name>
</gene>
<proteinExistence type="predicted"/>
<dbReference type="Pfam" id="PF08268">
    <property type="entry name" value="FBA_3"/>
    <property type="match status" value="1"/>
</dbReference>
<keyword evidence="3" id="KW-1185">Reference proteome</keyword>
<dbReference type="NCBIfam" id="TIGR01640">
    <property type="entry name" value="F_box_assoc_1"/>
    <property type="match status" value="1"/>
</dbReference>
<dbReference type="InterPro" id="IPR050796">
    <property type="entry name" value="SCF_F-box_component"/>
</dbReference>
<evidence type="ECO:0000259" key="1">
    <source>
        <dbReference type="Pfam" id="PF08268"/>
    </source>
</evidence>
<feature type="domain" description="F-box associated beta-propeller type 3" evidence="1">
    <location>
        <begin position="162"/>
        <end position="423"/>
    </location>
</feature>